<protein>
    <recommendedName>
        <fullName evidence="3">PH domain-containing protein</fullName>
    </recommendedName>
</protein>
<feature type="compositionally biased region" description="Low complexity" evidence="2">
    <location>
        <begin position="612"/>
        <end position="629"/>
    </location>
</feature>
<feature type="compositionally biased region" description="Polar residues" evidence="2">
    <location>
        <begin position="1651"/>
        <end position="1665"/>
    </location>
</feature>
<feature type="compositionally biased region" description="Polar residues" evidence="2">
    <location>
        <begin position="1843"/>
        <end position="1852"/>
    </location>
</feature>
<feature type="compositionally biased region" description="Pro residues" evidence="2">
    <location>
        <begin position="1369"/>
        <end position="1381"/>
    </location>
</feature>
<feature type="compositionally biased region" description="Basic residues" evidence="2">
    <location>
        <begin position="1783"/>
        <end position="1797"/>
    </location>
</feature>
<dbReference type="InterPro" id="IPR024774">
    <property type="entry name" value="PH_dom-Mcp5-type"/>
</dbReference>
<feature type="coiled-coil region" evidence="1">
    <location>
        <begin position="195"/>
        <end position="342"/>
    </location>
</feature>
<feature type="compositionally biased region" description="Pro residues" evidence="2">
    <location>
        <begin position="1335"/>
        <end position="1355"/>
    </location>
</feature>
<feature type="region of interest" description="Disordered" evidence="2">
    <location>
        <begin position="462"/>
        <end position="514"/>
    </location>
</feature>
<feature type="compositionally biased region" description="Polar residues" evidence="2">
    <location>
        <begin position="1501"/>
        <end position="1510"/>
    </location>
</feature>
<dbReference type="GO" id="GO:0005739">
    <property type="term" value="C:mitochondrion"/>
    <property type="evidence" value="ECO:0007669"/>
    <property type="project" value="TreeGrafter"/>
</dbReference>
<dbReference type="SMART" id="SM00233">
    <property type="entry name" value="PH"/>
    <property type="match status" value="1"/>
</dbReference>
<feature type="compositionally biased region" description="Polar residues" evidence="2">
    <location>
        <begin position="1433"/>
        <end position="1442"/>
    </location>
</feature>
<feature type="compositionally biased region" description="Basic and acidic residues" evidence="2">
    <location>
        <begin position="145"/>
        <end position="156"/>
    </location>
</feature>
<dbReference type="GO" id="GO:0015631">
    <property type="term" value="F:tubulin binding"/>
    <property type="evidence" value="ECO:0007669"/>
    <property type="project" value="TreeGrafter"/>
</dbReference>
<dbReference type="PANTHER" id="PTHR28190">
    <property type="entry name" value="NUCLEAR MIGRATION PROTEIN NUM1"/>
    <property type="match status" value="1"/>
</dbReference>
<comment type="caution">
    <text evidence="4">The sequence shown here is derived from an EMBL/GenBank/DDBJ whole genome shotgun (WGS) entry which is preliminary data.</text>
</comment>
<organism evidence="4 5">
    <name type="scientific">Gymnopilus dilepis</name>
    <dbReference type="NCBI Taxonomy" id="231916"/>
    <lineage>
        <taxon>Eukaryota</taxon>
        <taxon>Fungi</taxon>
        <taxon>Dikarya</taxon>
        <taxon>Basidiomycota</taxon>
        <taxon>Agaricomycotina</taxon>
        <taxon>Agaricomycetes</taxon>
        <taxon>Agaricomycetidae</taxon>
        <taxon>Agaricales</taxon>
        <taxon>Agaricineae</taxon>
        <taxon>Hymenogastraceae</taxon>
        <taxon>Gymnopilus</taxon>
    </lineage>
</organism>
<dbReference type="PANTHER" id="PTHR28190:SF1">
    <property type="entry name" value="NUCLEAR MIGRATION PROTEIN NUM1"/>
    <property type="match status" value="1"/>
</dbReference>
<dbReference type="PROSITE" id="PS50003">
    <property type="entry name" value="PH_DOMAIN"/>
    <property type="match status" value="1"/>
</dbReference>
<feature type="compositionally biased region" description="Basic and acidic residues" evidence="2">
    <location>
        <begin position="1014"/>
        <end position="1028"/>
    </location>
</feature>
<feature type="compositionally biased region" description="Low complexity" evidence="2">
    <location>
        <begin position="993"/>
        <end position="1013"/>
    </location>
</feature>
<proteinExistence type="predicted"/>
<feature type="compositionally biased region" description="Basic and acidic residues" evidence="2">
    <location>
        <begin position="1136"/>
        <end position="1147"/>
    </location>
</feature>
<dbReference type="GO" id="GO:0000226">
    <property type="term" value="P:microtubule cytoskeleton organization"/>
    <property type="evidence" value="ECO:0007669"/>
    <property type="project" value="TreeGrafter"/>
</dbReference>
<dbReference type="EMBL" id="NHYE01004842">
    <property type="protein sequence ID" value="PPQ81667.1"/>
    <property type="molecule type" value="Genomic_DNA"/>
</dbReference>
<dbReference type="OrthoDB" id="2149224at2759"/>
<feature type="compositionally biased region" description="Polar residues" evidence="2">
    <location>
        <begin position="577"/>
        <end position="588"/>
    </location>
</feature>
<feature type="region of interest" description="Disordered" evidence="2">
    <location>
        <begin position="528"/>
        <end position="633"/>
    </location>
</feature>
<accession>A0A409WT48</accession>
<dbReference type="SUPFAM" id="SSF50729">
    <property type="entry name" value="PH domain-like"/>
    <property type="match status" value="1"/>
</dbReference>
<feature type="compositionally biased region" description="Polar residues" evidence="2">
    <location>
        <begin position="1681"/>
        <end position="1690"/>
    </location>
</feature>
<sequence length="1887" mass="203579">MAASGGAASPAAPVLPDFLSNSSDNPLMDPLTLNFSTAGDLKYHLQTLLDAKEKQLQQAGSLGQRVLAQQMELEERIRQLQDLEADKGEDDHIDREARERYAELADTIVAWDQENAQLSSAFGASSKRFVNGSASHSPAVPYADLPRDREEPERTKASGTSAAQSRRAKNAAHRADDVEFAFEIGSGLLTEVRRLQSLLGERDKAIQDMKEEKDDLEKSVEALRTALRQQEQSADKFKEENWNLEVTLQDLRAQLSDSQSSVARLEGEHKRLTKALSAARDAGDQHKNEAERLSALLAELKAKHETDVAQARKHAAGLARDKSDLQQTIDTLKAEIARAGRRLPRFGSPLTPGHGDTKDFLTPAHAEDPDADVFATGTGRPSTNRRNLDMSGLFPPDDLNGDYADLSPDPSPLRKPFLAANHPTNEIEALQQRLAHAQRQISTLKGSLNREKQLRMRLEGRSGLNGVEGEEEDGEEFNEESTAMEGKRPAKRSTTPFKVGAGRGGATRGRGRGRGGITLIQRLGMAANSPASEFNDEDGEHEFSPEPEGDDTPPVPPIPIRFNQPQEEHDDDDEVSQFFSTSRPQLNHQEALALSDLQTTRDATPISPPLSPTQSSHSPPTSPLLPNSNRTSIASVDGMDPAFANVLKRVPSNGSAYAASPLRQAVLGRSAGGVRGRQRRGGAAFRDARPPSIVDAPEALSSEFAELSGDTSYGAPIGGNSSLLNEVDILEEEEDGVEYVKVRKVERVEFGCQTDEPEPAAPEAKPEEEVVAGHVPPQPQPERVETGVQSDPEPAPEPARVPTPPPPAPAPEIIKADMALQTEPEPAPEPVVIEKAEMGVQHHIPEVVPIKVDSGMGTDPLPEPVSPAFANNAGALGKGLPPLLIGENANRRATVTQSDISRTSSTSGSIGDSTITRSFLARRRSGVPEDEDDEDLDDGEETETGADDTEDDYHDARQSIAMTTPSPSEAEADDFHSIRTITDNDYSDDEGSGSDAESIKASHFSASAASSVHMRSESSLAHHSELERPATSASVYYEAEERAPSPQVVKKEYETVGVGADLYEPPEPVVKVVEKIVEVEVEKVVEVPVEKVIERIVEVPVEVLVEKIVEVPVEVRVPMSPPAPPAPVVEPVQEQEPEKEKKPDVKEMSIQTEEWKPPVPPAPAPAQATPTASPIPVFVPPSPSPASKGLYRVGSSGQQQQFQFIAPPHASASAGASAANSLNSSVNSRYSAQGQQEQHQHQPPHSAPIMGGPVFTAPPSGGSNVFRESTLGRRTASGADRRQSIESLISATAGGADELGLSQSQGQAPRSRVPSSSGGGGSLLASTDKSRPPIMSLPPPPKLPPPPGSMPPPNFIPERKVLSNLNSDGPPPRPSSPPPPELIQRATTPLGSILSVPGKYGSQRSQNSMTTRQPSTGSFRSAGALSGGGHTIASVSVPPSQHLSSWSVRERERRERSSTSLTSDHSIGMASPRSSISSDHHGGYNSLNQSTRSDAGPPTTPNKTADTTPRANHLGGPLGGAGAGTSTDPAIIHAITQTMIGEFLWKYTRKAIGKGVGERRHERFFWVHPYTKTLYWSSSDPGSSNVSESSAKSAYIEGVRSVLDPNPMPPGLYQYSVVVSTPQREMKITCPTKDRHDIWMSALKYLLTRPSAPTMTSPANNQILPQTPDHTDHDRRPPLLSPQSQRSTRSAVAGEPWNTTPRGQRSRSQLSVHGSVGKRSGTPAQEYLRWNAPESPFSPDRSFVDVHPHDPDELDFELHDDTLSDEGFEGLENVRACCDGRHTVGHSGKHHHHHHHDQHQQHVQQRQQQGTLTSRRSVDNQHLDVNPHLQEQARPASPAWSFRSRTGSTQSHEGGGGGIFSWGRGEDGKLRFGSRRSTKTSVPVQDS</sequence>
<dbReference type="Gene3D" id="1.10.287.1490">
    <property type="match status" value="1"/>
</dbReference>
<feature type="compositionally biased region" description="Acidic residues" evidence="2">
    <location>
        <begin position="468"/>
        <end position="479"/>
    </location>
</feature>
<evidence type="ECO:0000259" key="3">
    <source>
        <dbReference type="PROSITE" id="PS50003"/>
    </source>
</evidence>
<dbReference type="STRING" id="231916.A0A409WT48"/>
<keyword evidence="1" id="KW-0175">Coiled coil</keyword>
<feature type="region of interest" description="Disordered" evidence="2">
    <location>
        <begin position="1"/>
        <end position="22"/>
    </location>
</feature>
<feature type="compositionally biased region" description="Acidic residues" evidence="2">
    <location>
        <begin position="928"/>
        <end position="953"/>
    </location>
</feature>
<evidence type="ECO:0000256" key="2">
    <source>
        <dbReference type="SAM" id="MobiDB-lite"/>
    </source>
</evidence>
<feature type="compositionally biased region" description="Basic and acidic residues" evidence="2">
    <location>
        <begin position="1448"/>
        <end position="1457"/>
    </location>
</feature>
<dbReference type="GO" id="GO:0005543">
    <property type="term" value="F:phospholipid binding"/>
    <property type="evidence" value="ECO:0007669"/>
    <property type="project" value="InterPro"/>
</dbReference>
<dbReference type="InterPro" id="IPR011993">
    <property type="entry name" value="PH-like_dom_sf"/>
</dbReference>
<dbReference type="CDD" id="cd13365">
    <property type="entry name" value="PH_PLC_plant-like"/>
    <property type="match status" value="1"/>
</dbReference>
<evidence type="ECO:0000313" key="5">
    <source>
        <dbReference type="Proteomes" id="UP000284706"/>
    </source>
</evidence>
<name>A0A409WT48_9AGAR</name>
<dbReference type="InterPro" id="IPR001849">
    <property type="entry name" value="PH_domain"/>
</dbReference>
<dbReference type="GO" id="GO:0005938">
    <property type="term" value="C:cell cortex"/>
    <property type="evidence" value="ECO:0007669"/>
    <property type="project" value="InterPro"/>
</dbReference>
<feature type="compositionally biased region" description="Acidic residues" evidence="2">
    <location>
        <begin position="534"/>
        <end position="551"/>
    </location>
</feature>
<dbReference type="InParanoid" id="A0A409WT48"/>
<evidence type="ECO:0000313" key="4">
    <source>
        <dbReference type="EMBL" id="PPQ81667.1"/>
    </source>
</evidence>
<feature type="region of interest" description="Disordered" evidence="2">
    <location>
        <begin position="749"/>
        <end position="812"/>
    </location>
</feature>
<feature type="compositionally biased region" description="Low complexity" evidence="2">
    <location>
        <begin position="898"/>
        <end position="918"/>
    </location>
</feature>
<feature type="compositionally biased region" description="Basic and acidic residues" evidence="2">
    <location>
        <begin position="1039"/>
        <end position="1050"/>
    </location>
</feature>
<dbReference type="GO" id="GO:0032065">
    <property type="term" value="P:maintenance of protein location in cell cortex"/>
    <property type="evidence" value="ECO:0007669"/>
    <property type="project" value="InterPro"/>
</dbReference>
<feature type="compositionally biased region" description="Polar residues" evidence="2">
    <location>
        <begin position="1402"/>
        <end position="1419"/>
    </location>
</feature>
<feature type="compositionally biased region" description="Pro residues" evidence="2">
    <location>
        <begin position="1119"/>
        <end position="1128"/>
    </location>
</feature>
<feature type="region of interest" description="Disordered" evidence="2">
    <location>
        <begin position="1782"/>
        <end position="1887"/>
    </location>
</feature>
<keyword evidence="5" id="KW-1185">Reference proteome</keyword>
<feature type="region of interest" description="Disordered" evidence="2">
    <location>
        <begin position="1651"/>
        <end position="1725"/>
    </location>
</feature>
<feature type="region of interest" description="Disordered" evidence="2">
    <location>
        <begin position="1119"/>
        <end position="1525"/>
    </location>
</feature>
<gene>
    <name evidence="4" type="ORF">CVT26_013990</name>
</gene>
<feature type="region of interest" description="Disordered" evidence="2">
    <location>
        <begin position="368"/>
        <end position="390"/>
    </location>
</feature>
<reference evidence="4 5" key="1">
    <citation type="journal article" date="2018" name="Evol. Lett.">
        <title>Horizontal gene cluster transfer increased hallucinogenic mushroom diversity.</title>
        <authorList>
            <person name="Reynolds H.T."/>
            <person name="Vijayakumar V."/>
            <person name="Gluck-Thaler E."/>
            <person name="Korotkin H.B."/>
            <person name="Matheny P.B."/>
            <person name="Slot J.C."/>
        </authorList>
    </citation>
    <scope>NUCLEOTIDE SEQUENCE [LARGE SCALE GENOMIC DNA]</scope>
    <source>
        <strain evidence="4 5">SRW20</strain>
    </source>
</reference>
<feature type="compositionally biased region" description="Pro residues" evidence="2">
    <location>
        <begin position="793"/>
        <end position="810"/>
    </location>
</feature>
<dbReference type="Gene3D" id="2.30.29.30">
    <property type="entry name" value="Pleckstrin-homology domain (PH domain)/Phosphotyrosine-binding domain (PTB)"/>
    <property type="match status" value="1"/>
</dbReference>
<feature type="compositionally biased region" description="Low complexity" evidence="2">
    <location>
        <begin position="1165"/>
        <end position="1176"/>
    </location>
</feature>
<feature type="compositionally biased region" description="Low complexity" evidence="2">
    <location>
        <begin position="1"/>
        <end position="12"/>
    </location>
</feature>
<dbReference type="InterPro" id="IPR053005">
    <property type="entry name" value="Nuclear_Pos-Cytoskel_Interact"/>
</dbReference>
<evidence type="ECO:0000256" key="1">
    <source>
        <dbReference type="SAM" id="Coils"/>
    </source>
</evidence>
<dbReference type="Proteomes" id="UP000284706">
    <property type="component" value="Unassembled WGS sequence"/>
</dbReference>
<feature type="compositionally biased region" description="Polar residues" evidence="2">
    <location>
        <begin position="1697"/>
        <end position="1712"/>
    </location>
</feature>
<dbReference type="Pfam" id="PF12814">
    <property type="entry name" value="Mcp5_PH"/>
    <property type="match status" value="1"/>
</dbReference>
<feature type="region of interest" description="Disordered" evidence="2">
    <location>
        <begin position="669"/>
        <end position="690"/>
    </location>
</feature>
<feature type="region of interest" description="Disordered" evidence="2">
    <location>
        <begin position="132"/>
        <end position="172"/>
    </location>
</feature>
<feature type="region of interest" description="Disordered" evidence="2">
    <location>
        <begin position="892"/>
        <end position="1050"/>
    </location>
</feature>
<feature type="compositionally biased region" description="Low complexity" evidence="2">
    <location>
        <begin position="1194"/>
        <end position="1244"/>
    </location>
</feature>
<feature type="domain" description="PH" evidence="3">
    <location>
        <begin position="1537"/>
        <end position="1648"/>
    </location>
</feature>